<evidence type="ECO:0000256" key="6">
    <source>
        <dbReference type="ARBA" id="ARBA00022989"/>
    </source>
</evidence>
<evidence type="ECO:0000313" key="9">
    <source>
        <dbReference type="EMBL" id="MDV5088599.1"/>
    </source>
</evidence>
<keyword evidence="5 8" id="KW-0812">Transmembrane</keyword>
<evidence type="ECO:0000256" key="2">
    <source>
        <dbReference type="ARBA" id="ARBA00007935"/>
    </source>
</evidence>
<dbReference type="PANTHER" id="PTHR30472:SF64">
    <property type="entry name" value="IRON(3+)-HYDROXAMATE IMPORT SYSTEM PERMEASE PROTEIN FHUG"/>
    <property type="match status" value="1"/>
</dbReference>
<dbReference type="Pfam" id="PF01032">
    <property type="entry name" value="FecCD"/>
    <property type="match status" value="1"/>
</dbReference>
<evidence type="ECO:0000256" key="8">
    <source>
        <dbReference type="SAM" id="Phobius"/>
    </source>
</evidence>
<organism evidence="9 10">
    <name type="scientific">Veillonella absiana</name>
    <dbReference type="NCBI Taxonomy" id="3079305"/>
    <lineage>
        <taxon>Bacteria</taxon>
        <taxon>Bacillati</taxon>
        <taxon>Bacillota</taxon>
        <taxon>Negativicutes</taxon>
        <taxon>Veillonellales</taxon>
        <taxon>Veillonellaceae</taxon>
        <taxon>Veillonella</taxon>
    </lineage>
</organism>
<dbReference type="Gene3D" id="1.10.3470.10">
    <property type="entry name" value="ABC transporter involved in vitamin B12 uptake, BtuC"/>
    <property type="match status" value="1"/>
</dbReference>
<feature type="transmembrane region" description="Helical" evidence="8">
    <location>
        <begin position="7"/>
        <end position="26"/>
    </location>
</feature>
<feature type="transmembrane region" description="Helical" evidence="8">
    <location>
        <begin position="59"/>
        <end position="79"/>
    </location>
</feature>
<keyword evidence="6 8" id="KW-1133">Transmembrane helix</keyword>
<feature type="transmembrane region" description="Helical" evidence="8">
    <location>
        <begin position="116"/>
        <end position="139"/>
    </location>
</feature>
<evidence type="ECO:0000256" key="3">
    <source>
        <dbReference type="ARBA" id="ARBA00022448"/>
    </source>
</evidence>
<feature type="transmembrane region" description="Helical" evidence="8">
    <location>
        <begin position="151"/>
        <end position="174"/>
    </location>
</feature>
<dbReference type="RefSeq" id="WP_317330059.1">
    <property type="nucleotide sequence ID" value="NZ_JAWJZA010000020.1"/>
</dbReference>
<comment type="caution">
    <text evidence="9">The sequence shown here is derived from an EMBL/GenBank/DDBJ whole genome shotgun (WGS) entry which is preliminary data.</text>
</comment>
<evidence type="ECO:0000256" key="1">
    <source>
        <dbReference type="ARBA" id="ARBA00004651"/>
    </source>
</evidence>
<reference evidence="9 10" key="1">
    <citation type="submission" date="2023-10" db="EMBL/GenBank/DDBJ databases">
        <title>Veillonella sp. nov., isolated from a pig farm feces dump.</title>
        <authorList>
            <person name="Chang Y.-H."/>
        </authorList>
    </citation>
    <scope>NUCLEOTIDE SEQUENCE [LARGE SCALE GENOMIC DNA]</scope>
    <source>
        <strain evidence="9 10">YH-vei2233</strain>
    </source>
</reference>
<sequence>MTVKKRFYMVAVILVVILVGCLYGHLRTGFTDVSDTRLLNVLLGNGSEAKNLTVFDFRMVRSVLALLIGMGLALSGAVFQTIARNELASPSLLGVNAGAGLGVVLLIYFTNGNNSLGIWTMPMVAIIGATAVASLIYRLSYRGGRILSTHTLVLTGISLSAGIHAIQTLLVVRLDPNKFYMVNTWVIGSISGNSWNHVAILAPIVIFLALVLYARHMDLNILSLADETAIGLGIRINRARFIYLMIAVVLAACCVAIGGSIGFVGLISPHIARRLVGADHSYYLPVTALIGAILVVAADWFGRAIVAPDEILVGIVVSLIGAPYFLYILAKAKA</sequence>
<evidence type="ECO:0000313" key="10">
    <source>
        <dbReference type="Proteomes" id="UP001272515"/>
    </source>
</evidence>
<dbReference type="SUPFAM" id="SSF81345">
    <property type="entry name" value="ABC transporter involved in vitamin B12 uptake, BtuC"/>
    <property type="match status" value="1"/>
</dbReference>
<dbReference type="Proteomes" id="UP001272515">
    <property type="component" value="Unassembled WGS sequence"/>
</dbReference>
<dbReference type="InterPro" id="IPR000522">
    <property type="entry name" value="ABC_transptr_permease_BtuC"/>
</dbReference>
<accession>A0ABU3Z9L6</accession>
<evidence type="ECO:0000256" key="4">
    <source>
        <dbReference type="ARBA" id="ARBA00022475"/>
    </source>
</evidence>
<feature type="transmembrane region" description="Helical" evidence="8">
    <location>
        <begin position="282"/>
        <end position="302"/>
    </location>
</feature>
<keyword evidence="3" id="KW-0813">Transport</keyword>
<dbReference type="CDD" id="cd06550">
    <property type="entry name" value="TM_ABC_iron-siderophores_like"/>
    <property type="match status" value="1"/>
</dbReference>
<gene>
    <name evidence="9" type="ORF">RVY80_07065</name>
</gene>
<evidence type="ECO:0000256" key="7">
    <source>
        <dbReference type="ARBA" id="ARBA00023136"/>
    </source>
</evidence>
<comment type="subcellular location">
    <subcellularLocation>
        <location evidence="1">Cell membrane</location>
        <topology evidence="1">Multi-pass membrane protein</topology>
    </subcellularLocation>
</comment>
<comment type="similarity">
    <text evidence="2">Belongs to the binding-protein-dependent transport system permease family. FecCD subfamily.</text>
</comment>
<feature type="transmembrane region" description="Helical" evidence="8">
    <location>
        <begin position="194"/>
        <end position="214"/>
    </location>
</feature>
<protein>
    <submittedName>
        <fullName evidence="9">Iron ABC transporter permease</fullName>
    </submittedName>
</protein>
<dbReference type="EMBL" id="JAWJZB010000007">
    <property type="protein sequence ID" value="MDV5088599.1"/>
    <property type="molecule type" value="Genomic_DNA"/>
</dbReference>
<name>A0ABU3Z9L6_9FIRM</name>
<evidence type="ECO:0000256" key="5">
    <source>
        <dbReference type="ARBA" id="ARBA00022692"/>
    </source>
</evidence>
<feature type="transmembrane region" description="Helical" evidence="8">
    <location>
        <begin position="91"/>
        <end position="110"/>
    </location>
</feature>
<dbReference type="PANTHER" id="PTHR30472">
    <property type="entry name" value="FERRIC ENTEROBACTIN TRANSPORT SYSTEM PERMEASE PROTEIN"/>
    <property type="match status" value="1"/>
</dbReference>
<feature type="transmembrane region" description="Helical" evidence="8">
    <location>
        <begin position="241"/>
        <end position="267"/>
    </location>
</feature>
<keyword evidence="7 8" id="KW-0472">Membrane</keyword>
<dbReference type="PROSITE" id="PS51257">
    <property type="entry name" value="PROKAR_LIPOPROTEIN"/>
    <property type="match status" value="1"/>
</dbReference>
<dbReference type="InterPro" id="IPR037294">
    <property type="entry name" value="ABC_BtuC-like"/>
</dbReference>
<keyword evidence="10" id="KW-1185">Reference proteome</keyword>
<proteinExistence type="inferred from homology"/>
<keyword evidence="4" id="KW-1003">Cell membrane</keyword>
<feature type="transmembrane region" description="Helical" evidence="8">
    <location>
        <begin position="311"/>
        <end position="330"/>
    </location>
</feature>